<comment type="similarity">
    <text evidence="1">Belongs to the N-acylglucosamine 2-epimerase family.</text>
</comment>
<reference evidence="3 4" key="1">
    <citation type="submission" date="2018-06" db="EMBL/GenBank/DDBJ databases">
        <authorList>
            <consortium name="Pathogen Informatics"/>
            <person name="Doyle S."/>
        </authorList>
    </citation>
    <scope>NUCLEOTIDE SEQUENCE [LARGE SCALE GENOMIC DNA]</scope>
    <source>
        <strain evidence="3 4">NCTC11819</strain>
    </source>
</reference>
<protein>
    <submittedName>
        <fullName evidence="3">Uncharacterized sugar isomerase yihS</fullName>
        <ecNumber evidence="3">5.-.-.-</ecNumber>
    </submittedName>
</protein>
<gene>
    <name evidence="3" type="primary">yihS_2</name>
    <name evidence="3" type="ORF">NCTC11819_00037</name>
</gene>
<proteinExistence type="inferred from homology"/>
<dbReference type="InterPro" id="IPR008928">
    <property type="entry name" value="6-hairpin_glycosidase_sf"/>
</dbReference>
<dbReference type="EC" id="5.-.-.-" evidence="3"/>
<dbReference type="EMBL" id="UGGQ01000006">
    <property type="protein sequence ID" value="STO15500.1"/>
    <property type="molecule type" value="Genomic_DNA"/>
</dbReference>
<dbReference type="Proteomes" id="UP000255284">
    <property type="component" value="Unassembled WGS sequence"/>
</dbReference>
<dbReference type="PANTHER" id="PTHR15108">
    <property type="entry name" value="N-ACYLGLUCOSAMINE-2-EPIMERASE"/>
    <property type="match status" value="1"/>
</dbReference>
<dbReference type="InterPro" id="IPR012341">
    <property type="entry name" value="6hp_glycosidase-like_sf"/>
</dbReference>
<evidence type="ECO:0000313" key="4">
    <source>
        <dbReference type="Proteomes" id="UP000255284"/>
    </source>
</evidence>
<keyword evidence="2 3" id="KW-0413">Isomerase</keyword>
<dbReference type="GO" id="GO:0016853">
    <property type="term" value="F:isomerase activity"/>
    <property type="evidence" value="ECO:0007669"/>
    <property type="project" value="UniProtKB-KW"/>
</dbReference>
<dbReference type="Gene3D" id="1.50.10.10">
    <property type="match status" value="1"/>
</dbReference>
<comment type="caution">
    <text evidence="3">The sequence shown here is derived from an EMBL/GenBank/DDBJ whole genome shotgun (WGS) entry which is preliminary data.</text>
</comment>
<dbReference type="GeneID" id="61167692"/>
<dbReference type="AlphaFoldDB" id="A0A8G2M4P0"/>
<accession>A0A8G2M4P0</accession>
<dbReference type="RefSeq" id="WP_115325427.1">
    <property type="nucleotide sequence ID" value="NZ_JACHMA010000001.1"/>
</dbReference>
<dbReference type="GO" id="GO:0005975">
    <property type="term" value="P:carbohydrate metabolic process"/>
    <property type="evidence" value="ECO:0007669"/>
    <property type="project" value="InterPro"/>
</dbReference>
<sequence>MMLDRESEISNLLKFAVNSRHKFGFAWLDDEGRIDTKKHLELWITARMTHCFALGSMLHKLLPESECAQYRELAIHGISCLCNYFHDVDYGGYFSAISSTTGVASGRGERKEAYSHAFVILAASSAVIAGVNEAEILLEDALQVSTERWWDKQSCMVKESYTRDFTECEPYRGLNAAMHTVEAYLAAFDALEKLEYLNRAKHMVEHVVGEMASASDWRLCEHFSISYEPLYDFNKDKPGDAFRPYGATPGHSFEWGRLALQTVVTCRNLGIEISESVLGNALRLIDAGKRDGWCRDGAPGYVYTVDFDGTPVNHSRMYWVACEAVVAACVAQKLDTVNHLKWEHLEREAMNFLETYCRDQPGRYVHELDESNKPAFSTWSGKPDIYHTLQAMLIDKLPASPTFALAVRGIFER</sequence>
<dbReference type="InterPro" id="IPR010819">
    <property type="entry name" value="AGE/CE"/>
</dbReference>
<dbReference type="Pfam" id="PF07221">
    <property type="entry name" value="GlcNAc_2-epim"/>
    <property type="match status" value="1"/>
</dbReference>
<organism evidence="3 4">
    <name type="scientific">Mobiluncus mulieris</name>
    <dbReference type="NCBI Taxonomy" id="2052"/>
    <lineage>
        <taxon>Bacteria</taxon>
        <taxon>Bacillati</taxon>
        <taxon>Actinomycetota</taxon>
        <taxon>Actinomycetes</taxon>
        <taxon>Actinomycetales</taxon>
        <taxon>Actinomycetaceae</taxon>
        <taxon>Mobiluncus</taxon>
    </lineage>
</organism>
<evidence type="ECO:0000256" key="1">
    <source>
        <dbReference type="ARBA" id="ARBA00008558"/>
    </source>
</evidence>
<evidence type="ECO:0000256" key="2">
    <source>
        <dbReference type="ARBA" id="ARBA00023235"/>
    </source>
</evidence>
<evidence type="ECO:0000313" key="3">
    <source>
        <dbReference type="EMBL" id="STO15500.1"/>
    </source>
</evidence>
<dbReference type="SUPFAM" id="SSF48208">
    <property type="entry name" value="Six-hairpin glycosidases"/>
    <property type="match status" value="1"/>
</dbReference>
<name>A0A8G2M4P0_9ACTO</name>